<dbReference type="EMBL" id="CP012074">
    <property type="protein sequence ID" value="AKU68575.1"/>
    <property type="molecule type" value="Genomic_DNA"/>
</dbReference>
<keyword evidence="6" id="KW-1185">Reference proteome</keyword>
<evidence type="ECO:0000256" key="1">
    <source>
        <dbReference type="SAM" id="SignalP"/>
    </source>
</evidence>
<dbReference type="InterPro" id="IPR041700">
    <property type="entry name" value="OMP_b-brl_3"/>
</dbReference>
<sequence>MSITNLQTGRFTSFPLLVMGLLLLNTSQVMAQQNVTFHIQQQTKEPVDAATLIITDQKTGKVVANGLTEADGKLSCQLTDGSYQLYCGAIGCRDTTVLFSIPDNNDTYNIYLRPDGTELENVVITARKRCPLVKMESGKISISVAQSYLANLGNSLDVLRHTPSVRLDSKGNLSLSALGSATVYVNGKRIRLQGEALTAYLRAIPSSNIASITTSTNPDASYDSEGASGIIDITLKNNNERGLYISTSHGVSFWNHLRQSSDFSMAYNKRTWQLGINYSHNIGHYDMEYGTDRIQDGDRNFSETDDTDKRNTYAGGLAFVFQPGKRHKLTLNTSVDALTGPGVTATTTWIYKGRETLHEILKARNDYTKQENTKYTTGIGYQFAITEQQSIAANADWIHVDGLSRNQQPNAFYSPDGKLLREDDYPAENKKTINILSSTADYRLKNSRGGELLAGVKAAKVESRNRFGFYAKGALDLTRSNRFTYQESNLEGYMQYAQQWKRLQASAGLRIEYMQTVGTLKSYQDGTVMEENKNCHTRLFPNLSVSYDLDNSSKLTLAYSKRQDKPRYEDLNPFEYLLDELTYWKGNPFIQPQISHKISLGYTKNSLSITLSYNQLNDYFTQLPDTYKKNCIVMTTKNIGKQKQLALDLVYNKRLTSWWDISTNIGAYYFVNHLDYETYREDYRRPSCNLTLSNDIQLPAKIRMELSAKYASKSQGRSYEMLKPSGSIDIGLSRRLLRDRLSLSLMVTDLLHTERWDSYGRKGALQLDIWGHSESRQVLFRVHYNFGSRKFETDKNKVKEAERL</sequence>
<evidence type="ECO:0000313" key="4">
    <source>
        <dbReference type="EMBL" id="QUB87527.1"/>
    </source>
</evidence>
<gene>
    <name evidence="3" type="ORF">ADJ77_01580</name>
    <name evidence="4" type="ORF">J5A51_08725</name>
</gene>
<dbReference type="InterPro" id="IPR037066">
    <property type="entry name" value="Plug_dom_sf"/>
</dbReference>
<dbReference type="AlphaFoldDB" id="A0A0K1NHT2"/>
<name>A0A0K1NHT2_9BACT</name>
<organism evidence="3 5">
    <name type="scientific">Prevotella fusca JCM 17724</name>
    <dbReference type="NCBI Taxonomy" id="1236517"/>
    <lineage>
        <taxon>Bacteria</taxon>
        <taxon>Pseudomonadati</taxon>
        <taxon>Bacteroidota</taxon>
        <taxon>Bacteroidia</taxon>
        <taxon>Bacteroidales</taxon>
        <taxon>Prevotellaceae</taxon>
        <taxon>Prevotella</taxon>
    </lineage>
</organism>
<dbReference type="Pfam" id="PF14905">
    <property type="entry name" value="OMP_b-brl_3"/>
    <property type="match status" value="1"/>
</dbReference>
<evidence type="ECO:0000313" key="6">
    <source>
        <dbReference type="Proteomes" id="UP000682005"/>
    </source>
</evidence>
<dbReference type="Proteomes" id="UP000682005">
    <property type="component" value="Chromosome 1"/>
</dbReference>
<dbReference type="SUPFAM" id="SSF56935">
    <property type="entry name" value="Porins"/>
    <property type="match status" value="1"/>
</dbReference>
<keyword evidence="1" id="KW-0732">Signal</keyword>
<reference evidence="4 6" key="2">
    <citation type="submission" date="2021-03" db="EMBL/GenBank/DDBJ databases">
        <title>Human Oral Microbial Genomes.</title>
        <authorList>
            <person name="Johnston C.D."/>
            <person name="Chen T."/>
            <person name="Dewhirst F.E."/>
        </authorList>
    </citation>
    <scope>NUCLEOTIDE SEQUENCE [LARGE SCALE GENOMIC DNA]</scope>
    <source>
        <strain evidence="4 6">W1435</strain>
    </source>
</reference>
<accession>A0A0K1NHT2</accession>
<feature type="signal peptide" evidence="1">
    <location>
        <begin position="1"/>
        <end position="31"/>
    </location>
</feature>
<dbReference type="Gene3D" id="2.170.130.10">
    <property type="entry name" value="TonB-dependent receptor, plug domain"/>
    <property type="match status" value="1"/>
</dbReference>
<reference evidence="3 5" key="1">
    <citation type="submission" date="2015-07" db="EMBL/GenBank/DDBJ databases">
        <authorList>
            <person name="Noorani M."/>
        </authorList>
    </citation>
    <scope>NUCLEOTIDE SEQUENCE [LARGE SCALE GENOMIC DNA]</scope>
    <source>
        <strain evidence="3 5">W1435</strain>
    </source>
</reference>
<feature type="chain" id="PRO_5044544455" evidence="1">
    <location>
        <begin position="32"/>
        <end position="804"/>
    </location>
</feature>
<dbReference type="EMBL" id="CP072370">
    <property type="protein sequence ID" value="QUB87527.1"/>
    <property type="molecule type" value="Genomic_DNA"/>
</dbReference>
<dbReference type="PANTHER" id="PTHR40980">
    <property type="entry name" value="PLUG DOMAIN-CONTAINING PROTEIN"/>
    <property type="match status" value="1"/>
</dbReference>
<dbReference type="KEGG" id="pfus:ADJ77_01580"/>
<protein>
    <submittedName>
        <fullName evidence="3 4">TonB-dependent receptor</fullName>
    </submittedName>
</protein>
<evidence type="ECO:0000313" key="3">
    <source>
        <dbReference type="EMBL" id="AKU68575.1"/>
    </source>
</evidence>
<proteinExistence type="predicted"/>
<evidence type="ECO:0000259" key="2">
    <source>
        <dbReference type="Pfam" id="PF14905"/>
    </source>
</evidence>
<dbReference type="eggNOG" id="COG1629">
    <property type="taxonomic scope" value="Bacteria"/>
</dbReference>
<dbReference type="InterPro" id="IPR008969">
    <property type="entry name" value="CarboxyPept-like_regulatory"/>
</dbReference>
<dbReference type="RefSeq" id="WP_050695958.1">
    <property type="nucleotide sequence ID" value="NZ_CP012074.1"/>
</dbReference>
<dbReference type="Proteomes" id="UP000060345">
    <property type="component" value="Chromosome 1"/>
</dbReference>
<evidence type="ECO:0000313" key="5">
    <source>
        <dbReference type="Proteomes" id="UP000060345"/>
    </source>
</evidence>
<dbReference type="STRING" id="1236517.ADJ77_01580"/>
<feature type="domain" description="Outer membrane protein beta-barrel" evidence="2">
    <location>
        <begin position="387"/>
        <end position="784"/>
    </location>
</feature>
<keyword evidence="3" id="KW-0675">Receptor</keyword>
<dbReference type="SUPFAM" id="SSF49464">
    <property type="entry name" value="Carboxypeptidase regulatory domain-like"/>
    <property type="match status" value="1"/>
</dbReference>
<dbReference type="PANTHER" id="PTHR40980:SF4">
    <property type="entry name" value="TONB-DEPENDENT RECEPTOR-LIKE BETA-BARREL DOMAIN-CONTAINING PROTEIN"/>
    <property type="match status" value="1"/>
</dbReference>